<reference evidence="2" key="1">
    <citation type="submission" date="2023-06" db="EMBL/GenBank/DDBJ databases">
        <title>Genomic of Parafulvivirga corallium.</title>
        <authorList>
            <person name="Wang G."/>
        </authorList>
    </citation>
    <scope>NUCLEOTIDE SEQUENCE</scope>
    <source>
        <strain evidence="2">BMA10</strain>
    </source>
</reference>
<evidence type="ECO:0000313" key="3">
    <source>
        <dbReference type="Proteomes" id="UP001172082"/>
    </source>
</evidence>
<feature type="transmembrane region" description="Helical" evidence="1">
    <location>
        <begin position="131"/>
        <end position="159"/>
    </location>
</feature>
<dbReference type="EMBL" id="JAUJEA010000003">
    <property type="protein sequence ID" value="MDN5201497.1"/>
    <property type="molecule type" value="Genomic_DNA"/>
</dbReference>
<dbReference type="RefSeq" id="WP_346751526.1">
    <property type="nucleotide sequence ID" value="NZ_JAUJEA010000003.1"/>
</dbReference>
<evidence type="ECO:0000313" key="2">
    <source>
        <dbReference type="EMBL" id="MDN5201497.1"/>
    </source>
</evidence>
<organism evidence="2 3">
    <name type="scientific">Splendidivirga corallicola</name>
    <dbReference type="NCBI Taxonomy" id="3051826"/>
    <lineage>
        <taxon>Bacteria</taxon>
        <taxon>Pseudomonadati</taxon>
        <taxon>Bacteroidota</taxon>
        <taxon>Cytophagia</taxon>
        <taxon>Cytophagales</taxon>
        <taxon>Splendidivirgaceae</taxon>
        <taxon>Splendidivirga</taxon>
    </lineage>
</organism>
<keyword evidence="1" id="KW-0472">Membrane</keyword>
<evidence type="ECO:0000256" key="1">
    <source>
        <dbReference type="SAM" id="Phobius"/>
    </source>
</evidence>
<keyword evidence="1" id="KW-0812">Transmembrane</keyword>
<accession>A0ABT8KN84</accession>
<gene>
    <name evidence="2" type="ORF">QQ008_08995</name>
</gene>
<dbReference type="Proteomes" id="UP001172082">
    <property type="component" value="Unassembled WGS sequence"/>
</dbReference>
<keyword evidence="1" id="KW-1133">Transmembrane helix</keyword>
<comment type="caution">
    <text evidence="2">The sequence shown here is derived from an EMBL/GenBank/DDBJ whole genome shotgun (WGS) entry which is preliminary data.</text>
</comment>
<keyword evidence="3" id="KW-1185">Reference proteome</keyword>
<proteinExistence type="predicted"/>
<name>A0ABT8KN84_9BACT</name>
<protein>
    <submittedName>
        <fullName evidence="2">Uncharacterized protein</fullName>
    </submittedName>
</protein>
<sequence length="162" mass="19431">MQKPSLDNEIYELIVDSKGKGERLLIQLMAYSKYKEVKKQIVKEYFQKNHRYPSSEFVRAIFYKDETIINNLVELANEEFKYVLARNISKVIETKKEEYEHHIKLKIEELNNQYRIELSKLEKGLPRRKSFFYFTPLSTVGVLLIFFLILIIWFFGFFVGTL</sequence>